<proteinExistence type="predicted"/>
<evidence type="ECO:0000256" key="1">
    <source>
        <dbReference type="SAM" id="MobiDB-lite"/>
    </source>
</evidence>
<gene>
    <name evidence="2" type="primary">109583336</name>
</gene>
<dbReference type="AlphaFoldDB" id="A0A1X7UH84"/>
<dbReference type="EnsemblMetazoa" id="XM_019998632.1">
    <property type="protein sequence ID" value="XP_019854191.1"/>
    <property type="gene ID" value="LOC109583336"/>
</dbReference>
<dbReference type="EnsemblMetazoa" id="Aqu2.1.27127_001">
    <property type="protein sequence ID" value="Aqu2.1.27127_001"/>
    <property type="gene ID" value="Aqu2.1.27127"/>
</dbReference>
<sequence length="231" mass="25091">MGCCSSKNHSREGAEEAYEEPIITDNSDTIVTAIAESQLNNDEVTTGEVSLPIAATTNPLVTSSISQAEQYQTPERRETVTSRSAVPIFGDKEKTSSLITTSYTCRTPTMAIVARSLPLGRLESVNDEATPIKVEESMGKPRGPTALPNDIEIMEPPIHESPLTEYTEPTEATLSIQANSEEQLPSSSDTPPFSYQAGAVPETLRMDDVNVMLKDGDHGFLEVSLINHQQH</sequence>
<dbReference type="InParanoid" id="A0A1X7UH84"/>
<feature type="region of interest" description="Disordered" evidence="1">
    <location>
        <begin position="1"/>
        <end position="21"/>
    </location>
</feature>
<name>A0A1X7UH84_AMPQE</name>
<organism evidence="2">
    <name type="scientific">Amphimedon queenslandica</name>
    <name type="common">Sponge</name>
    <dbReference type="NCBI Taxonomy" id="400682"/>
    <lineage>
        <taxon>Eukaryota</taxon>
        <taxon>Metazoa</taxon>
        <taxon>Porifera</taxon>
        <taxon>Demospongiae</taxon>
        <taxon>Heteroscleromorpha</taxon>
        <taxon>Haplosclerida</taxon>
        <taxon>Niphatidae</taxon>
        <taxon>Amphimedon</taxon>
    </lineage>
</organism>
<reference evidence="2" key="2">
    <citation type="submission" date="2017-05" db="UniProtKB">
        <authorList>
            <consortium name="EnsemblMetazoa"/>
        </authorList>
    </citation>
    <scope>IDENTIFICATION</scope>
</reference>
<accession>A0A1X7UH84</accession>
<dbReference type="Proteomes" id="UP000007879">
    <property type="component" value="Unassembled WGS sequence"/>
</dbReference>
<reference evidence="3" key="1">
    <citation type="journal article" date="2010" name="Nature">
        <title>The Amphimedon queenslandica genome and the evolution of animal complexity.</title>
        <authorList>
            <person name="Srivastava M."/>
            <person name="Simakov O."/>
            <person name="Chapman J."/>
            <person name="Fahey B."/>
            <person name="Gauthier M.E."/>
            <person name="Mitros T."/>
            <person name="Richards G.S."/>
            <person name="Conaco C."/>
            <person name="Dacre M."/>
            <person name="Hellsten U."/>
            <person name="Larroux C."/>
            <person name="Putnam N.H."/>
            <person name="Stanke M."/>
            <person name="Adamska M."/>
            <person name="Darling A."/>
            <person name="Degnan S.M."/>
            <person name="Oakley T.H."/>
            <person name="Plachetzki D.C."/>
            <person name="Zhai Y."/>
            <person name="Adamski M."/>
            <person name="Calcino A."/>
            <person name="Cummins S.F."/>
            <person name="Goodstein D.M."/>
            <person name="Harris C."/>
            <person name="Jackson D.J."/>
            <person name="Leys S.P."/>
            <person name="Shu S."/>
            <person name="Woodcroft B.J."/>
            <person name="Vervoort M."/>
            <person name="Kosik K.S."/>
            <person name="Manning G."/>
            <person name="Degnan B.M."/>
            <person name="Rokhsar D.S."/>
        </authorList>
    </citation>
    <scope>NUCLEOTIDE SEQUENCE [LARGE SCALE GENOMIC DNA]</scope>
</reference>
<evidence type="ECO:0000313" key="3">
    <source>
        <dbReference type="Proteomes" id="UP000007879"/>
    </source>
</evidence>
<dbReference type="KEGG" id="aqu:109583336"/>
<protein>
    <submittedName>
        <fullName evidence="2">Uncharacterized protein</fullName>
    </submittedName>
</protein>
<evidence type="ECO:0000313" key="2">
    <source>
        <dbReference type="EnsemblMetazoa" id="Aqu2.1.27127_001"/>
    </source>
</evidence>
<keyword evidence="3" id="KW-1185">Reference proteome</keyword>